<sequence length="357" mass="39933">MPIDTTLQHGILIECKAMVQHAFASGLKVPANLVSSLENYELKYLKLTNQSINLHQLEDNQSNSFDSLQNHAHELSIIHNQLTDIIAPAKPRTILLLEREAQRCIWLKFLGPVPLIRQMMIVALVALISFITLSLSSYVNGMPSNFSLLDNSGISLLINELFLLSAAAIGASFAGLFKANYYIKNRTFDEVYGSSYWVRFVLGLLSGIILASLIPIETFSENEGKMTATLHGLGKPVLALLGGFSASVVYRILYRLAGAVESIIQSDSKETSEMQETVTKSRVNEQLLTERMQISSKLTNLQHKLSSQNQLPEELMNEFRRIQQELINPDFDQFELPEQPPKPVNNQDNKTNLEKTG</sequence>
<dbReference type="Proteomes" id="UP001528823">
    <property type="component" value="Unassembled WGS sequence"/>
</dbReference>
<gene>
    <name evidence="3" type="ORF">ORQ98_15975</name>
</gene>
<dbReference type="EMBL" id="JAPMOU010000020">
    <property type="protein sequence ID" value="MDE1463459.1"/>
    <property type="molecule type" value="Genomic_DNA"/>
</dbReference>
<comment type="caution">
    <text evidence="3">The sequence shown here is derived from an EMBL/GenBank/DDBJ whole genome shotgun (WGS) entry which is preliminary data.</text>
</comment>
<feature type="transmembrane region" description="Helical" evidence="2">
    <location>
        <begin position="156"/>
        <end position="177"/>
    </location>
</feature>
<feature type="transmembrane region" description="Helical" evidence="2">
    <location>
        <begin position="197"/>
        <end position="216"/>
    </location>
</feature>
<reference evidence="3 4" key="1">
    <citation type="submission" date="2022-11" db="EMBL/GenBank/DDBJ databases">
        <title>Spartinivicinus poritis sp. nov., isolated from scleractinian coral Porites lutea.</title>
        <authorList>
            <person name="Zhang G."/>
            <person name="Cai L."/>
            <person name="Wei Q."/>
        </authorList>
    </citation>
    <scope>NUCLEOTIDE SEQUENCE [LARGE SCALE GENOMIC DNA]</scope>
    <source>
        <strain evidence="3 4">A2-2</strain>
    </source>
</reference>
<organism evidence="3 4">
    <name type="scientific">Spartinivicinus poritis</name>
    <dbReference type="NCBI Taxonomy" id="2994640"/>
    <lineage>
        <taxon>Bacteria</taxon>
        <taxon>Pseudomonadati</taxon>
        <taxon>Pseudomonadota</taxon>
        <taxon>Gammaproteobacteria</taxon>
        <taxon>Oceanospirillales</taxon>
        <taxon>Zooshikellaceae</taxon>
        <taxon>Spartinivicinus</taxon>
    </lineage>
</organism>
<evidence type="ECO:0000256" key="2">
    <source>
        <dbReference type="SAM" id="Phobius"/>
    </source>
</evidence>
<evidence type="ECO:0000313" key="3">
    <source>
        <dbReference type="EMBL" id="MDE1463459.1"/>
    </source>
</evidence>
<feature type="region of interest" description="Disordered" evidence="1">
    <location>
        <begin position="330"/>
        <end position="357"/>
    </location>
</feature>
<keyword evidence="2" id="KW-0812">Transmembrane</keyword>
<feature type="transmembrane region" description="Helical" evidence="2">
    <location>
        <begin position="236"/>
        <end position="254"/>
    </location>
</feature>
<dbReference type="RefSeq" id="WP_274689796.1">
    <property type="nucleotide sequence ID" value="NZ_JAPMOU010000020.1"/>
</dbReference>
<keyword evidence="2" id="KW-0472">Membrane</keyword>
<keyword evidence="2" id="KW-1133">Transmembrane helix</keyword>
<evidence type="ECO:0000313" key="4">
    <source>
        <dbReference type="Proteomes" id="UP001528823"/>
    </source>
</evidence>
<evidence type="ECO:0000256" key="1">
    <source>
        <dbReference type="SAM" id="MobiDB-lite"/>
    </source>
</evidence>
<feature type="transmembrane region" description="Helical" evidence="2">
    <location>
        <begin position="115"/>
        <end position="136"/>
    </location>
</feature>
<proteinExistence type="predicted"/>
<protein>
    <submittedName>
        <fullName evidence="3">Uncharacterized protein</fullName>
    </submittedName>
</protein>
<keyword evidence="4" id="KW-1185">Reference proteome</keyword>
<accession>A0ABT5UAQ2</accession>
<name>A0ABT5UAQ2_9GAMM</name>